<dbReference type="GO" id="GO:0006355">
    <property type="term" value="P:regulation of DNA-templated transcription"/>
    <property type="evidence" value="ECO:0007669"/>
    <property type="project" value="InterPro"/>
</dbReference>
<dbReference type="SUPFAM" id="SSF109640">
    <property type="entry name" value="KRAB domain (Kruppel-associated box)"/>
    <property type="match status" value="1"/>
</dbReference>
<dbReference type="InterPro" id="IPR050169">
    <property type="entry name" value="Krueppel_C2H2_ZnF"/>
</dbReference>
<dbReference type="AlphaFoldDB" id="A0A851UVS6"/>
<dbReference type="PANTHER" id="PTHR23232:SF133">
    <property type="entry name" value="RIKEN CDNA 1700020N01 GENE"/>
    <property type="match status" value="1"/>
</dbReference>
<dbReference type="PANTHER" id="PTHR23232">
    <property type="entry name" value="KRAB DOMAIN C2H2 ZINC FINGER"/>
    <property type="match status" value="1"/>
</dbReference>
<feature type="non-terminal residue" evidence="2">
    <location>
        <position position="52"/>
    </location>
</feature>
<dbReference type="InterPro" id="IPR001909">
    <property type="entry name" value="KRAB"/>
</dbReference>
<dbReference type="Proteomes" id="UP000623542">
    <property type="component" value="Unassembled WGS sequence"/>
</dbReference>
<proteinExistence type="predicted"/>
<name>A0A851UVS6_9PASS</name>
<dbReference type="Pfam" id="PF01352">
    <property type="entry name" value="KRAB"/>
    <property type="match status" value="1"/>
</dbReference>
<protein>
    <submittedName>
        <fullName evidence="2">ZN791 protein</fullName>
    </submittedName>
</protein>
<keyword evidence="3" id="KW-1185">Reference proteome</keyword>
<dbReference type="EMBL" id="WBNG01002979">
    <property type="protein sequence ID" value="NXD31969.1"/>
    <property type="molecule type" value="Genomic_DNA"/>
</dbReference>
<reference evidence="2" key="1">
    <citation type="submission" date="2019-09" db="EMBL/GenBank/DDBJ databases">
        <title>Bird 10,000 Genomes (B10K) Project - Family phase.</title>
        <authorList>
            <person name="Zhang G."/>
        </authorList>
    </citation>
    <scope>NUCLEOTIDE SEQUENCE</scope>
    <source>
        <strain evidence="2">B10K-IZCAS-20218</strain>
        <tissue evidence="2">Blood</tissue>
    </source>
</reference>
<comment type="caution">
    <text evidence="2">The sequence shown here is derived from an EMBL/GenBank/DDBJ whole genome shotgun (WGS) entry which is preliminary data.</text>
</comment>
<accession>A0A851UVS6</accession>
<evidence type="ECO:0000313" key="3">
    <source>
        <dbReference type="Proteomes" id="UP000623542"/>
    </source>
</evidence>
<feature type="non-terminal residue" evidence="2">
    <location>
        <position position="1"/>
    </location>
</feature>
<dbReference type="Gene3D" id="6.10.140.140">
    <property type="match status" value="1"/>
</dbReference>
<organism evidence="2 3">
    <name type="scientific">Elachura formosa</name>
    <name type="common">spotted wren-babbler</name>
    <dbReference type="NCBI Taxonomy" id="1463973"/>
    <lineage>
        <taxon>Eukaryota</taxon>
        <taxon>Metazoa</taxon>
        <taxon>Chordata</taxon>
        <taxon>Craniata</taxon>
        <taxon>Vertebrata</taxon>
        <taxon>Euteleostomi</taxon>
        <taxon>Archelosauria</taxon>
        <taxon>Archosauria</taxon>
        <taxon>Dinosauria</taxon>
        <taxon>Saurischia</taxon>
        <taxon>Theropoda</taxon>
        <taxon>Coelurosauria</taxon>
        <taxon>Aves</taxon>
        <taxon>Neognathae</taxon>
        <taxon>Neoaves</taxon>
        <taxon>Telluraves</taxon>
        <taxon>Australaves</taxon>
        <taxon>Passeriformes</taxon>
        <taxon>Elachuridae</taxon>
        <taxon>Elachura</taxon>
    </lineage>
</organism>
<sequence>GVAFEEVAVSFSAEEWAQLAPWQRALHREVMNDTCDLLASLGEGRGAGAPGA</sequence>
<feature type="domain" description="KRAB" evidence="1">
    <location>
        <begin position="2"/>
        <end position="52"/>
    </location>
</feature>
<dbReference type="InterPro" id="IPR036051">
    <property type="entry name" value="KRAB_dom_sf"/>
</dbReference>
<dbReference type="OrthoDB" id="9892686at2759"/>
<dbReference type="SMART" id="SM00349">
    <property type="entry name" value="KRAB"/>
    <property type="match status" value="1"/>
</dbReference>
<dbReference type="CDD" id="cd07765">
    <property type="entry name" value="KRAB_A-box"/>
    <property type="match status" value="1"/>
</dbReference>
<evidence type="ECO:0000313" key="2">
    <source>
        <dbReference type="EMBL" id="NXD31969.1"/>
    </source>
</evidence>
<gene>
    <name evidence="2" type="primary">Znf791</name>
    <name evidence="2" type="ORF">ELAFOR_R15469</name>
</gene>
<dbReference type="PROSITE" id="PS50805">
    <property type="entry name" value="KRAB"/>
    <property type="match status" value="1"/>
</dbReference>
<evidence type="ECO:0000259" key="1">
    <source>
        <dbReference type="PROSITE" id="PS50805"/>
    </source>
</evidence>